<dbReference type="GO" id="GO:0003723">
    <property type="term" value="F:RNA binding"/>
    <property type="evidence" value="ECO:0007669"/>
    <property type="project" value="UniProtKB-UniRule"/>
</dbReference>
<evidence type="ECO:0000313" key="12">
    <source>
        <dbReference type="Proteomes" id="UP000314986"/>
    </source>
</evidence>
<dbReference type="STRING" id="7868.ENSCMIP00000045111"/>
<feature type="domain" description="Nanos-type" evidence="10">
    <location>
        <begin position="155"/>
        <end position="209"/>
    </location>
</feature>
<dbReference type="GeneTree" id="ENSGT00950000183135"/>
<evidence type="ECO:0000256" key="1">
    <source>
        <dbReference type="ARBA" id="ARBA00004496"/>
    </source>
</evidence>
<reference evidence="11" key="5">
    <citation type="submission" date="2025-09" db="UniProtKB">
        <authorList>
            <consortium name="Ensembl"/>
        </authorList>
    </citation>
    <scope>IDENTIFICATION</scope>
</reference>
<dbReference type="Ensembl" id="ENSCMIT00000045756.1">
    <property type="protein sequence ID" value="ENSCMIP00000045111.1"/>
    <property type="gene ID" value="ENSCMIG00000018638.1"/>
</dbReference>
<reference evidence="12" key="2">
    <citation type="journal article" date="2007" name="PLoS Biol.">
        <title>Survey sequencing and comparative analysis of the elephant shark (Callorhinchus milii) genome.</title>
        <authorList>
            <person name="Venkatesh B."/>
            <person name="Kirkness E.F."/>
            <person name="Loh Y.H."/>
            <person name="Halpern A.L."/>
            <person name="Lee A.P."/>
            <person name="Johnson J."/>
            <person name="Dandona N."/>
            <person name="Viswanathan L.D."/>
            <person name="Tay A."/>
            <person name="Venter J.C."/>
            <person name="Strausberg R.L."/>
            <person name="Brenner S."/>
        </authorList>
    </citation>
    <scope>NUCLEOTIDE SEQUENCE [LARGE SCALE GENOMIC DNA]</scope>
</reference>
<reference evidence="12" key="1">
    <citation type="journal article" date="2006" name="Science">
        <title>Ancient noncoding elements conserved in the human genome.</title>
        <authorList>
            <person name="Venkatesh B."/>
            <person name="Kirkness E.F."/>
            <person name="Loh Y.H."/>
            <person name="Halpern A.L."/>
            <person name="Lee A.P."/>
            <person name="Johnson J."/>
            <person name="Dandona N."/>
            <person name="Viswanathan L.D."/>
            <person name="Tay A."/>
            <person name="Venter J.C."/>
            <person name="Strausberg R.L."/>
            <person name="Brenner S."/>
        </authorList>
    </citation>
    <scope>NUCLEOTIDE SEQUENCE [LARGE SCALE GENOMIC DNA]</scope>
</reference>
<dbReference type="InterPro" id="IPR008705">
    <property type="entry name" value="Nanos/Xcar2"/>
</dbReference>
<evidence type="ECO:0000256" key="4">
    <source>
        <dbReference type="ARBA" id="ARBA00022771"/>
    </source>
</evidence>
<dbReference type="InParanoid" id="A0A4W3K1E6"/>
<dbReference type="PANTHER" id="PTHR12887">
    <property type="entry name" value="NANOS PROTEIN"/>
    <property type="match status" value="1"/>
</dbReference>
<keyword evidence="3" id="KW-0479">Metal-binding</keyword>
<dbReference type="PROSITE" id="PS51522">
    <property type="entry name" value="ZF_NANOS"/>
    <property type="match status" value="1"/>
</dbReference>
<evidence type="ECO:0000256" key="8">
    <source>
        <dbReference type="PROSITE-ProRule" id="PRU00855"/>
    </source>
</evidence>
<name>A0A4W3K1E6_CALMI</name>
<reference evidence="12" key="3">
    <citation type="journal article" date="2014" name="Nature">
        <title>Elephant shark genome provides unique insights into gnathostome evolution.</title>
        <authorList>
            <consortium name="International Elephant Shark Genome Sequencing Consortium"/>
            <person name="Venkatesh B."/>
            <person name="Lee A.P."/>
            <person name="Ravi V."/>
            <person name="Maurya A.K."/>
            <person name="Lian M.M."/>
            <person name="Swann J.B."/>
            <person name="Ohta Y."/>
            <person name="Flajnik M.F."/>
            <person name="Sutoh Y."/>
            <person name="Kasahara M."/>
            <person name="Hoon S."/>
            <person name="Gangu V."/>
            <person name="Roy S.W."/>
            <person name="Irimia M."/>
            <person name="Korzh V."/>
            <person name="Kondrychyn I."/>
            <person name="Lim Z.W."/>
            <person name="Tay B.H."/>
            <person name="Tohari S."/>
            <person name="Kong K.W."/>
            <person name="Ho S."/>
            <person name="Lorente-Galdos B."/>
            <person name="Quilez J."/>
            <person name="Marques-Bonet T."/>
            <person name="Raney B.J."/>
            <person name="Ingham P.W."/>
            <person name="Tay A."/>
            <person name="Hillier L.W."/>
            <person name="Minx P."/>
            <person name="Boehm T."/>
            <person name="Wilson R.K."/>
            <person name="Brenner S."/>
            <person name="Warren W.C."/>
        </authorList>
    </citation>
    <scope>NUCLEOTIDE SEQUENCE [LARGE SCALE GENOMIC DNA]</scope>
</reference>
<proteinExistence type="inferred from homology"/>
<evidence type="ECO:0000256" key="3">
    <source>
        <dbReference type="ARBA" id="ARBA00022723"/>
    </source>
</evidence>
<protein>
    <submittedName>
        <fullName evidence="11">Nanos C2HC-type zinc finger 1</fullName>
    </submittedName>
</protein>
<evidence type="ECO:0000256" key="2">
    <source>
        <dbReference type="ARBA" id="ARBA00022490"/>
    </source>
</evidence>
<keyword evidence="2" id="KW-0963">Cytoplasm</keyword>
<comment type="subcellular location">
    <subcellularLocation>
        <location evidence="1">Cytoplasm</location>
    </subcellularLocation>
</comment>
<keyword evidence="6 8" id="KW-0810">Translation regulation</keyword>
<dbReference type="Gene3D" id="4.10.60.30">
    <property type="entry name" value="Nanos, RNA-binding domain"/>
    <property type="match status" value="1"/>
</dbReference>
<reference evidence="11" key="4">
    <citation type="submission" date="2025-08" db="UniProtKB">
        <authorList>
            <consortium name="Ensembl"/>
        </authorList>
    </citation>
    <scope>IDENTIFICATION</scope>
</reference>
<accession>A0A4W3K1E6</accession>
<dbReference type="Proteomes" id="UP000314986">
    <property type="component" value="Unassembled WGS sequence"/>
</dbReference>
<keyword evidence="5" id="KW-0862">Zinc</keyword>
<evidence type="ECO:0000313" key="11">
    <source>
        <dbReference type="Ensembl" id="ENSCMIP00000045111.1"/>
    </source>
</evidence>
<feature type="region of interest" description="Disordered" evidence="9">
    <location>
        <begin position="41"/>
        <end position="64"/>
    </location>
</feature>
<gene>
    <name evidence="11" type="primary">NANOS1</name>
</gene>
<dbReference type="GO" id="GO:0006417">
    <property type="term" value="P:regulation of translation"/>
    <property type="evidence" value="ECO:0007669"/>
    <property type="project" value="UniProtKB-UniRule"/>
</dbReference>
<evidence type="ECO:0000259" key="10">
    <source>
        <dbReference type="PROSITE" id="PS51522"/>
    </source>
</evidence>
<dbReference type="InterPro" id="IPR038129">
    <property type="entry name" value="Nanos_sf"/>
</dbReference>
<organism evidence="11 12">
    <name type="scientific">Callorhinchus milii</name>
    <name type="common">Ghost shark</name>
    <dbReference type="NCBI Taxonomy" id="7868"/>
    <lineage>
        <taxon>Eukaryota</taxon>
        <taxon>Metazoa</taxon>
        <taxon>Chordata</taxon>
        <taxon>Craniata</taxon>
        <taxon>Vertebrata</taxon>
        <taxon>Chondrichthyes</taxon>
        <taxon>Holocephali</taxon>
        <taxon>Chimaeriformes</taxon>
        <taxon>Callorhinchidae</taxon>
        <taxon>Callorhinchus</taxon>
    </lineage>
</organism>
<evidence type="ECO:0000256" key="7">
    <source>
        <dbReference type="ARBA" id="ARBA00022884"/>
    </source>
</evidence>
<sequence length="258" mass="28387">MVEGDSPLDYFHQRHGEKNTFNSWNDYLGLSTLISKALVNSTSDGGSGREVGKSGLHHPGPAGLGLRLHPRGAPCIGRSLDLSDLGLCSHHHHGDLLGSDLEERFSELSPFSAVGYSGGELGPHLEERDHPTWNRVDLIMMEEGRSRGGRADLQICVFCRNNNESITLYTTHILKSPDGRVLCPILRRYTCPLCGANGDNAHTIKYCPLSKLQLQPNSFCSWPQPHVAIGPTILTLRLFGSDCREHLAQCKLGKLFLI</sequence>
<keyword evidence="7 8" id="KW-0694">RNA-binding</keyword>
<dbReference type="GO" id="GO:0008270">
    <property type="term" value="F:zinc ion binding"/>
    <property type="evidence" value="ECO:0007669"/>
    <property type="project" value="UniProtKB-KW"/>
</dbReference>
<keyword evidence="4 8" id="KW-0863">Zinc-finger</keyword>
<dbReference type="OMA" id="QICVFCR"/>
<dbReference type="FunCoup" id="A0A4W3K1E6">
    <property type="interactions" value="6"/>
</dbReference>
<evidence type="ECO:0000256" key="5">
    <source>
        <dbReference type="ARBA" id="ARBA00022833"/>
    </source>
</evidence>
<dbReference type="InterPro" id="IPR024161">
    <property type="entry name" value="Znf_nanos-typ"/>
</dbReference>
<dbReference type="Pfam" id="PF05741">
    <property type="entry name" value="zf-nanos"/>
    <property type="match status" value="1"/>
</dbReference>
<comment type="similarity">
    <text evidence="8">Belongs to the nanos family.</text>
</comment>
<dbReference type="GO" id="GO:0005737">
    <property type="term" value="C:cytoplasm"/>
    <property type="evidence" value="ECO:0007669"/>
    <property type="project" value="UniProtKB-SubCell"/>
</dbReference>
<keyword evidence="12" id="KW-1185">Reference proteome</keyword>
<evidence type="ECO:0000256" key="6">
    <source>
        <dbReference type="ARBA" id="ARBA00022845"/>
    </source>
</evidence>
<dbReference type="AlphaFoldDB" id="A0A4W3K1E6"/>
<evidence type="ECO:0000256" key="9">
    <source>
        <dbReference type="SAM" id="MobiDB-lite"/>
    </source>
</evidence>